<evidence type="ECO:0000313" key="3">
    <source>
        <dbReference type="Proteomes" id="UP001054837"/>
    </source>
</evidence>
<sequence length="199" mass="22271">MVVSSVGRKITLAECHAAQSSMMYLLVLHHRYPVRENPFENTRLLIQAGNRTGATLHTAAVICAAEMKSGSRRRHRRAENKRVCPPQVPENHPLTAHPESLIIDTASLAAWQLLELCQPSPQAVPEQAACRAIQLPSSNREEEDESGNTCRKHSKEKERHKDKAQRIWNIEERGAVFAIHCRTNVYITIHFKDVGGGTG</sequence>
<gene>
    <name evidence="2" type="ORF">CDAR_480151</name>
</gene>
<organism evidence="2 3">
    <name type="scientific">Caerostris darwini</name>
    <dbReference type="NCBI Taxonomy" id="1538125"/>
    <lineage>
        <taxon>Eukaryota</taxon>
        <taxon>Metazoa</taxon>
        <taxon>Ecdysozoa</taxon>
        <taxon>Arthropoda</taxon>
        <taxon>Chelicerata</taxon>
        <taxon>Arachnida</taxon>
        <taxon>Araneae</taxon>
        <taxon>Araneomorphae</taxon>
        <taxon>Entelegynae</taxon>
        <taxon>Araneoidea</taxon>
        <taxon>Araneidae</taxon>
        <taxon>Caerostris</taxon>
    </lineage>
</organism>
<name>A0AAV4V083_9ARAC</name>
<proteinExistence type="predicted"/>
<protein>
    <submittedName>
        <fullName evidence="2">Uncharacterized protein</fullName>
    </submittedName>
</protein>
<accession>A0AAV4V083</accession>
<evidence type="ECO:0000256" key="1">
    <source>
        <dbReference type="SAM" id="MobiDB-lite"/>
    </source>
</evidence>
<feature type="region of interest" description="Disordered" evidence="1">
    <location>
        <begin position="71"/>
        <end position="91"/>
    </location>
</feature>
<evidence type="ECO:0000313" key="2">
    <source>
        <dbReference type="EMBL" id="GIY63640.1"/>
    </source>
</evidence>
<reference evidence="2 3" key="1">
    <citation type="submission" date="2021-06" db="EMBL/GenBank/DDBJ databases">
        <title>Caerostris darwini draft genome.</title>
        <authorList>
            <person name="Kono N."/>
            <person name="Arakawa K."/>
        </authorList>
    </citation>
    <scope>NUCLEOTIDE SEQUENCE [LARGE SCALE GENOMIC DNA]</scope>
</reference>
<dbReference type="EMBL" id="BPLQ01012203">
    <property type="protein sequence ID" value="GIY63640.1"/>
    <property type="molecule type" value="Genomic_DNA"/>
</dbReference>
<feature type="region of interest" description="Disordered" evidence="1">
    <location>
        <begin position="135"/>
        <end position="163"/>
    </location>
</feature>
<dbReference type="AlphaFoldDB" id="A0AAV4V083"/>
<dbReference type="Proteomes" id="UP001054837">
    <property type="component" value="Unassembled WGS sequence"/>
</dbReference>
<keyword evidence="3" id="KW-1185">Reference proteome</keyword>
<comment type="caution">
    <text evidence="2">The sequence shown here is derived from an EMBL/GenBank/DDBJ whole genome shotgun (WGS) entry which is preliminary data.</text>
</comment>